<accession>A0A7C9D7A3</accession>
<reference evidence="2" key="2">
    <citation type="submission" date="2020-07" db="EMBL/GenBank/DDBJ databases">
        <authorList>
            <person name="Vera ALvarez R."/>
            <person name="Arias-Moreno D.M."/>
            <person name="Jimenez-Jacinto V."/>
            <person name="Jimenez-Bremont J.F."/>
            <person name="Swaminathan K."/>
            <person name="Moose S.P."/>
            <person name="Guerrero-Gonzalez M.L."/>
            <person name="Marino-Ramirez L."/>
            <person name="Landsman D."/>
            <person name="Rodriguez-Kessler M."/>
            <person name="Delgado-Sanchez P."/>
        </authorList>
    </citation>
    <scope>NUCLEOTIDE SEQUENCE</scope>
    <source>
        <tissue evidence="2">Cladode</tissue>
    </source>
</reference>
<name>A0A7C9D7A3_OPUST</name>
<dbReference type="EMBL" id="GISG01094704">
    <property type="protein sequence ID" value="MBA4635326.1"/>
    <property type="molecule type" value="Transcribed_RNA"/>
</dbReference>
<keyword evidence="1" id="KW-0472">Membrane</keyword>
<organism evidence="2">
    <name type="scientific">Opuntia streptacantha</name>
    <name type="common">Prickly pear cactus</name>
    <name type="synonym">Opuntia cardona</name>
    <dbReference type="NCBI Taxonomy" id="393608"/>
    <lineage>
        <taxon>Eukaryota</taxon>
        <taxon>Viridiplantae</taxon>
        <taxon>Streptophyta</taxon>
        <taxon>Embryophyta</taxon>
        <taxon>Tracheophyta</taxon>
        <taxon>Spermatophyta</taxon>
        <taxon>Magnoliopsida</taxon>
        <taxon>eudicotyledons</taxon>
        <taxon>Gunneridae</taxon>
        <taxon>Pentapetalae</taxon>
        <taxon>Caryophyllales</taxon>
        <taxon>Cactineae</taxon>
        <taxon>Cactaceae</taxon>
        <taxon>Opuntioideae</taxon>
        <taxon>Opuntia</taxon>
    </lineage>
</organism>
<reference evidence="2" key="1">
    <citation type="journal article" date="2013" name="J. Plant Res.">
        <title>Effect of fungi and light on seed germination of three Opuntia species from semiarid lands of central Mexico.</title>
        <authorList>
            <person name="Delgado-Sanchez P."/>
            <person name="Jimenez-Bremont J.F."/>
            <person name="Guerrero-Gonzalez Mde L."/>
            <person name="Flores J."/>
        </authorList>
    </citation>
    <scope>NUCLEOTIDE SEQUENCE</scope>
    <source>
        <tissue evidence="2">Cladode</tissue>
    </source>
</reference>
<keyword evidence="1" id="KW-1133">Transmembrane helix</keyword>
<keyword evidence="1" id="KW-0812">Transmembrane</keyword>
<dbReference type="AlphaFoldDB" id="A0A7C9D7A3"/>
<protein>
    <submittedName>
        <fullName evidence="2">Uncharacterized protein</fullName>
    </submittedName>
</protein>
<feature type="transmembrane region" description="Helical" evidence="1">
    <location>
        <begin position="84"/>
        <end position="102"/>
    </location>
</feature>
<proteinExistence type="predicted"/>
<evidence type="ECO:0000313" key="2">
    <source>
        <dbReference type="EMBL" id="MBA4635326.1"/>
    </source>
</evidence>
<sequence>MMSLCGHSTLGVLFPFRVFVPHRWKRRFVGMLRPSPSGILEFLPKLVFLRERHLKPRFLWRISLKEEILVVLVDALCVRRRKKLWIISLCIVVGFFRFGIYLSL</sequence>
<evidence type="ECO:0000256" key="1">
    <source>
        <dbReference type="SAM" id="Phobius"/>
    </source>
</evidence>